<dbReference type="RefSeq" id="WP_216129170.1">
    <property type="nucleotide sequence ID" value="NZ_CP064782.1"/>
</dbReference>
<sequence>MNNETMERLEALIESILRGEQEGRLSIAELLVLLSQPTGCDRFLTRIHH</sequence>
<proteinExistence type="predicted"/>
<evidence type="ECO:0000313" key="1">
    <source>
        <dbReference type="EMBL" id="QWT48360.1"/>
    </source>
</evidence>
<reference evidence="1" key="1">
    <citation type="submission" date="2020-11" db="EMBL/GenBank/DDBJ databases">
        <title>Azospira inquinata sp. nov.</title>
        <authorList>
            <person name="Moe W.M."/>
            <person name="Mikes M.C."/>
        </authorList>
    </citation>
    <scope>NUCLEOTIDE SEQUENCE</scope>
    <source>
        <strain evidence="1">Azo-3</strain>
    </source>
</reference>
<protein>
    <submittedName>
        <fullName evidence="1">Uncharacterized protein</fullName>
    </submittedName>
</protein>
<dbReference type="EMBL" id="CP064782">
    <property type="protein sequence ID" value="QWT48360.1"/>
    <property type="molecule type" value="Genomic_DNA"/>
</dbReference>
<dbReference type="KEGG" id="aiq:Azoinq_10895"/>
<dbReference type="Proteomes" id="UP000683428">
    <property type="component" value="Chromosome"/>
</dbReference>
<keyword evidence="2" id="KW-1185">Reference proteome</keyword>
<evidence type="ECO:0000313" key="2">
    <source>
        <dbReference type="Proteomes" id="UP000683428"/>
    </source>
</evidence>
<accession>A0A975XU40</accession>
<gene>
    <name evidence="1" type="ORF">Azoinq_10895</name>
</gene>
<dbReference type="AlphaFoldDB" id="A0A975XU40"/>
<organism evidence="1 2">
    <name type="scientific">Azospira inquinata</name>
    <dbReference type="NCBI Taxonomy" id="2785627"/>
    <lineage>
        <taxon>Bacteria</taxon>
        <taxon>Pseudomonadati</taxon>
        <taxon>Pseudomonadota</taxon>
        <taxon>Betaproteobacteria</taxon>
        <taxon>Rhodocyclales</taxon>
        <taxon>Rhodocyclaceae</taxon>
        <taxon>Azospira</taxon>
    </lineage>
</organism>
<name>A0A975XU40_9RHOO</name>